<proteinExistence type="predicted"/>
<name>A0A0E9R3H3_ANGAN</name>
<accession>A0A0E9R3H3</accession>
<reference evidence="1" key="1">
    <citation type="submission" date="2014-11" db="EMBL/GenBank/DDBJ databases">
        <authorList>
            <person name="Amaro Gonzalez C."/>
        </authorList>
    </citation>
    <scope>NUCLEOTIDE SEQUENCE</scope>
</reference>
<evidence type="ECO:0000313" key="1">
    <source>
        <dbReference type="EMBL" id="JAH23679.1"/>
    </source>
</evidence>
<dbReference type="AlphaFoldDB" id="A0A0E9R3H3"/>
<reference evidence="1" key="2">
    <citation type="journal article" date="2015" name="Fish Shellfish Immunol.">
        <title>Early steps in the European eel (Anguilla anguilla)-Vibrio vulnificus interaction in the gills: Role of the RtxA13 toxin.</title>
        <authorList>
            <person name="Callol A."/>
            <person name="Pajuelo D."/>
            <person name="Ebbesson L."/>
            <person name="Teles M."/>
            <person name="MacKenzie S."/>
            <person name="Amaro C."/>
        </authorList>
    </citation>
    <scope>NUCLEOTIDE SEQUENCE</scope>
</reference>
<sequence>MTRADTVWAETQAGRYIQVETQAGMRAETQGTITRVRQTKNLNRQGLTRHRRT</sequence>
<protein>
    <submittedName>
        <fullName evidence="1">Uncharacterized protein</fullName>
    </submittedName>
</protein>
<organism evidence="1">
    <name type="scientific">Anguilla anguilla</name>
    <name type="common">European freshwater eel</name>
    <name type="synonym">Muraena anguilla</name>
    <dbReference type="NCBI Taxonomy" id="7936"/>
    <lineage>
        <taxon>Eukaryota</taxon>
        <taxon>Metazoa</taxon>
        <taxon>Chordata</taxon>
        <taxon>Craniata</taxon>
        <taxon>Vertebrata</taxon>
        <taxon>Euteleostomi</taxon>
        <taxon>Actinopterygii</taxon>
        <taxon>Neopterygii</taxon>
        <taxon>Teleostei</taxon>
        <taxon>Anguilliformes</taxon>
        <taxon>Anguillidae</taxon>
        <taxon>Anguilla</taxon>
    </lineage>
</organism>
<dbReference type="EMBL" id="GBXM01084898">
    <property type="protein sequence ID" value="JAH23679.1"/>
    <property type="molecule type" value="Transcribed_RNA"/>
</dbReference>